<accession>B8CFN9</accession>
<dbReference type="OMA" id="GLECMAT"/>
<evidence type="ECO:0000313" key="2">
    <source>
        <dbReference type="Proteomes" id="UP000001449"/>
    </source>
</evidence>
<organism evidence="1 2">
    <name type="scientific">Thalassiosira pseudonana</name>
    <name type="common">Marine diatom</name>
    <name type="synonym">Cyclotella nana</name>
    <dbReference type="NCBI Taxonomy" id="35128"/>
    <lineage>
        <taxon>Eukaryota</taxon>
        <taxon>Sar</taxon>
        <taxon>Stramenopiles</taxon>
        <taxon>Ochrophyta</taxon>
        <taxon>Bacillariophyta</taxon>
        <taxon>Coscinodiscophyceae</taxon>
        <taxon>Thalassiosirophycidae</taxon>
        <taxon>Thalassiosirales</taxon>
        <taxon>Thalassiosiraceae</taxon>
        <taxon>Thalassiosira</taxon>
    </lineage>
</organism>
<dbReference type="PaxDb" id="35128-Thaps19069"/>
<dbReference type="EMBL" id="CM000653">
    <property type="protein sequence ID" value="EED87831.1"/>
    <property type="molecule type" value="Genomic_DNA"/>
</dbReference>
<dbReference type="Proteomes" id="UP000001449">
    <property type="component" value="Chromosome 22"/>
</dbReference>
<name>B8CFN9_THAPS</name>
<sequence>LLETQFTQYIEKVKTTDCQATLRRMLKDGPPIYISDKHGFELAEESDTHVCALWFAVDGKERSAKLKGAVDGEERESLWKELNAFLIEEGKEE</sequence>
<dbReference type="InParanoid" id="B8CFN9"/>
<reference evidence="1 2" key="1">
    <citation type="journal article" date="2004" name="Science">
        <title>The genome of the diatom Thalassiosira pseudonana: ecology, evolution, and metabolism.</title>
        <authorList>
            <person name="Armbrust E.V."/>
            <person name="Berges J.A."/>
            <person name="Bowler C."/>
            <person name="Green B.R."/>
            <person name="Martinez D."/>
            <person name="Putnam N.H."/>
            <person name="Zhou S."/>
            <person name="Allen A.E."/>
            <person name="Apt K.E."/>
            <person name="Bechner M."/>
            <person name="Brzezinski M.A."/>
            <person name="Chaal B.K."/>
            <person name="Chiovitti A."/>
            <person name="Davis A.K."/>
            <person name="Demarest M.S."/>
            <person name="Detter J.C."/>
            <person name="Glavina T."/>
            <person name="Goodstein D."/>
            <person name="Hadi M.Z."/>
            <person name="Hellsten U."/>
            <person name="Hildebrand M."/>
            <person name="Jenkins B.D."/>
            <person name="Jurka J."/>
            <person name="Kapitonov V.V."/>
            <person name="Kroger N."/>
            <person name="Lau W.W."/>
            <person name="Lane T.W."/>
            <person name="Larimer F.W."/>
            <person name="Lippmeier J.C."/>
            <person name="Lucas S."/>
            <person name="Medina M."/>
            <person name="Montsant A."/>
            <person name="Obornik M."/>
            <person name="Parker M.S."/>
            <person name="Palenik B."/>
            <person name="Pazour G.J."/>
            <person name="Richardson P.M."/>
            <person name="Rynearson T.A."/>
            <person name="Saito M.A."/>
            <person name="Schwartz D.C."/>
            <person name="Thamatrakoln K."/>
            <person name="Valentin K."/>
            <person name="Vardi A."/>
            <person name="Wilkerson F.P."/>
            <person name="Rokhsar D.S."/>
        </authorList>
    </citation>
    <scope>NUCLEOTIDE SEQUENCE [LARGE SCALE GENOMIC DNA]</scope>
    <source>
        <strain evidence="1 2">CCMP1335</strain>
    </source>
</reference>
<proteinExistence type="predicted"/>
<dbReference type="STRING" id="35128.B8CFN9"/>
<reference evidence="1 2" key="2">
    <citation type="journal article" date="2008" name="Nature">
        <title>The Phaeodactylum genome reveals the evolutionary history of diatom genomes.</title>
        <authorList>
            <person name="Bowler C."/>
            <person name="Allen A.E."/>
            <person name="Badger J.H."/>
            <person name="Grimwood J."/>
            <person name="Jabbari K."/>
            <person name="Kuo A."/>
            <person name="Maheswari U."/>
            <person name="Martens C."/>
            <person name="Maumus F."/>
            <person name="Otillar R.P."/>
            <person name="Rayko E."/>
            <person name="Salamov A."/>
            <person name="Vandepoele K."/>
            <person name="Beszteri B."/>
            <person name="Gruber A."/>
            <person name="Heijde M."/>
            <person name="Katinka M."/>
            <person name="Mock T."/>
            <person name="Valentin K."/>
            <person name="Verret F."/>
            <person name="Berges J.A."/>
            <person name="Brownlee C."/>
            <person name="Cadoret J.P."/>
            <person name="Chiovitti A."/>
            <person name="Choi C.J."/>
            <person name="Coesel S."/>
            <person name="De Martino A."/>
            <person name="Detter J.C."/>
            <person name="Durkin C."/>
            <person name="Falciatore A."/>
            <person name="Fournet J."/>
            <person name="Haruta M."/>
            <person name="Huysman M.J."/>
            <person name="Jenkins B.D."/>
            <person name="Jiroutova K."/>
            <person name="Jorgensen R.E."/>
            <person name="Joubert Y."/>
            <person name="Kaplan A."/>
            <person name="Kroger N."/>
            <person name="Kroth P.G."/>
            <person name="La Roche J."/>
            <person name="Lindquist E."/>
            <person name="Lommer M."/>
            <person name="Martin-Jezequel V."/>
            <person name="Lopez P.J."/>
            <person name="Lucas S."/>
            <person name="Mangogna M."/>
            <person name="McGinnis K."/>
            <person name="Medlin L.K."/>
            <person name="Montsant A."/>
            <person name="Oudot-Le Secq M.P."/>
            <person name="Napoli C."/>
            <person name="Obornik M."/>
            <person name="Parker M.S."/>
            <person name="Petit J.L."/>
            <person name="Porcel B.M."/>
            <person name="Poulsen N."/>
            <person name="Robison M."/>
            <person name="Rychlewski L."/>
            <person name="Rynearson T.A."/>
            <person name="Schmutz J."/>
            <person name="Shapiro H."/>
            <person name="Siaut M."/>
            <person name="Stanley M."/>
            <person name="Sussman M.R."/>
            <person name="Taylor A.R."/>
            <person name="Vardi A."/>
            <person name="von Dassow P."/>
            <person name="Vyverman W."/>
            <person name="Willis A."/>
            <person name="Wyrwicz L.S."/>
            <person name="Rokhsar D.S."/>
            <person name="Weissenbach J."/>
            <person name="Armbrust E.V."/>
            <person name="Green B.R."/>
            <person name="Van de Peer Y."/>
            <person name="Grigoriev I.V."/>
        </authorList>
    </citation>
    <scope>NUCLEOTIDE SEQUENCE [LARGE SCALE GENOMIC DNA]</scope>
    <source>
        <strain evidence="1 2">CCMP1335</strain>
    </source>
</reference>
<dbReference type="KEGG" id="tps:THAPSDRAFT_19069"/>
<keyword evidence="2" id="KW-1185">Reference proteome</keyword>
<protein>
    <submittedName>
        <fullName evidence="1">Uncharacterized protein</fullName>
    </submittedName>
</protein>
<dbReference type="HOGENOM" id="CLU_130164_1_0_1"/>
<feature type="non-terminal residue" evidence="1">
    <location>
        <position position="93"/>
    </location>
</feature>
<dbReference type="GeneID" id="7443900"/>
<evidence type="ECO:0000313" key="1">
    <source>
        <dbReference type="EMBL" id="EED87831.1"/>
    </source>
</evidence>
<dbReference type="AlphaFoldDB" id="B8CFN9"/>
<gene>
    <name evidence="1" type="ORF">THAPSDRAFT_19069</name>
</gene>
<dbReference type="RefSeq" id="XP_002295051.1">
    <property type="nucleotide sequence ID" value="XM_002295015.1"/>
</dbReference>
<dbReference type="eggNOG" id="ENOG502RZEN">
    <property type="taxonomic scope" value="Eukaryota"/>
</dbReference>
<feature type="non-terminal residue" evidence="1">
    <location>
        <position position="1"/>
    </location>
</feature>